<dbReference type="InterPro" id="IPR038550">
    <property type="entry name" value="GPCR_3_9-Cys_sf"/>
</dbReference>
<organism evidence="21 22">
    <name type="scientific">Podarcis lilfordi</name>
    <name type="common">Lilford's wall lizard</name>
    <dbReference type="NCBI Taxonomy" id="74358"/>
    <lineage>
        <taxon>Eukaryota</taxon>
        <taxon>Metazoa</taxon>
        <taxon>Chordata</taxon>
        <taxon>Craniata</taxon>
        <taxon>Vertebrata</taxon>
        <taxon>Euteleostomi</taxon>
        <taxon>Lepidosauria</taxon>
        <taxon>Squamata</taxon>
        <taxon>Bifurcata</taxon>
        <taxon>Unidentata</taxon>
        <taxon>Episquamata</taxon>
        <taxon>Laterata</taxon>
        <taxon>Lacertibaenia</taxon>
        <taxon>Lacertidae</taxon>
        <taxon>Podarcis</taxon>
    </lineage>
</organism>
<evidence type="ECO:0000256" key="17">
    <source>
        <dbReference type="ARBA" id="ARBA00042616"/>
    </source>
</evidence>
<evidence type="ECO:0000313" key="22">
    <source>
        <dbReference type="Proteomes" id="UP001178461"/>
    </source>
</evidence>
<dbReference type="AlphaFoldDB" id="A0AA35KSW9"/>
<keyword evidence="6 19" id="KW-0732">Signal</keyword>
<evidence type="ECO:0000256" key="13">
    <source>
        <dbReference type="ARBA" id="ARBA00037659"/>
    </source>
</evidence>
<dbReference type="GO" id="GO:0005886">
    <property type="term" value="C:plasma membrane"/>
    <property type="evidence" value="ECO:0007669"/>
    <property type="project" value="UniProtKB-SubCell"/>
</dbReference>
<dbReference type="Proteomes" id="UP001178461">
    <property type="component" value="Chromosome 8"/>
</dbReference>
<evidence type="ECO:0000256" key="5">
    <source>
        <dbReference type="ARBA" id="ARBA00022692"/>
    </source>
</evidence>
<dbReference type="Gene3D" id="3.40.50.2300">
    <property type="match status" value="2"/>
</dbReference>
<dbReference type="Pfam" id="PF01094">
    <property type="entry name" value="ANF_receptor"/>
    <property type="match status" value="1"/>
</dbReference>
<evidence type="ECO:0000256" key="6">
    <source>
        <dbReference type="ARBA" id="ARBA00022729"/>
    </source>
</evidence>
<dbReference type="InterPro" id="IPR000068">
    <property type="entry name" value="GPCR_3_Ca_sens_rcpt-rel"/>
</dbReference>
<keyword evidence="9 18" id="KW-0472">Membrane</keyword>
<dbReference type="Gene3D" id="2.10.50.30">
    <property type="entry name" value="GPCR, family 3, nine cysteines domain"/>
    <property type="match status" value="1"/>
</dbReference>
<feature type="transmembrane region" description="Helical" evidence="18">
    <location>
        <begin position="722"/>
        <end position="742"/>
    </location>
</feature>
<evidence type="ECO:0000256" key="8">
    <source>
        <dbReference type="ARBA" id="ARBA00023040"/>
    </source>
</evidence>
<dbReference type="GO" id="GO:1903767">
    <property type="term" value="C:sweet taste receptor complex"/>
    <property type="evidence" value="ECO:0007669"/>
    <property type="project" value="TreeGrafter"/>
</dbReference>
<dbReference type="GO" id="GO:0004930">
    <property type="term" value="F:G protein-coupled receptor activity"/>
    <property type="evidence" value="ECO:0007669"/>
    <property type="project" value="UniProtKB-KW"/>
</dbReference>
<comment type="subunit">
    <text evidence="15">Forms heterodimers with TAS1R3.</text>
</comment>
<reference evidence="21" key="1">
    <citation type="submission" date="2022-12" db="EMBL/GenBank/DDBJ databases">
        <authorList>
            <person name="Alioto T."/>
            <person name="Alioto T."/>
            <person name="Gomez Garrido J."/>
        </authorList>
    </citation>
    <scope>NUCLEOTIDE SEQUENCE</scope>
</reference>
<feature type="signal peptide" evidence="19">
    <location>
        <begin position="1"/>
        <end position="18"/>
    </location>
</feature>
<keyword evidence="2" id="KW-1003">Cell membrane</keyword>
<comment type="subcellular location">
    <subcellularLocation>
        <location evidence="1">Cell membrane</location>
        <topology evidence="1">Multi-pass membrane protein</topology>
    </subcellularLocation>
</comment>
<name>A0AA35KSW9_9SAUR</name>
<keyword evidence="8" id="KW-0297">G-protein coupled receptor</keyword>
<keyword evidence="22" id="KW-1185">Reference proteome</keyword>
<evidence type="ECO:0000256" key="11">
    <source>
        <dbReference type="ARBA" id="ARBA00023180"/>
    </source>
</evidence>
<comment type="function">
    <text evidence="13">Putative taste receptor. TAS1R2/TAS1R3 recognizes diverse natural and synthetic sweeteners.</text>
</comment>
<evidence type="ECO:0000256" key="4">
    <source>
        <dbReference type="ARBA" id="ARBA00022606"/>
    </source>
</evidence>
<feature type="transmembrane region" description="Helical" evidence="18">
    <location>
        <begin position="754"/>
        <end position="773"/>
    </location>
</feature>
<dbReference type="EMBL" id="OX395133">
    <property type="protein sequence ID" value="CAI5782998.1"/>
    <property type="molecule type" value="Genomic_DNA"/>
</dbReference>
<feature type="chain" id="PRO_5041211498" description="Taste receptor type 1 member 2" evidence="19">
    <location>
        <begin position="19"/>
        <end position="832"/>
    </location>
</feature>
<keyword evidence="12" id="KW-0807">Transducer</keyword>
<evidence type="ECO:0000256" key="1">
    <source>
        <dbReference type="ARBA" id="ARBA00004651"/>
    </source>
</evidence>
<keyword evidence="4" id="KW-0716">Sensory transduction</keyword>
<evidence type="ECO:0000256" key="15">
    <source>
        <dbReference type="ARBA" id="ARBA00038699"/>
    </source>
</evidence>
<evidence type="ECO:0000256" key="10">
    <source>
        <dbReference type="ARBA" id="ARBA00023170"/>
    </source>
</evidence>
<evidence type="ECO:0000256" key="2">
    <source>
        <dbReference type="ARBA" id="ARBA00022475"/>
    </source>
</evidence>
<feature type="transmembrane region" description="Helical" evidence="18">
    <location>
        <begin position="779"/>
        <end position="801"/>
    </location>
</feature>
<evidence type="ECO:0000256" key="19">
    <source>
        <dbReference type="SAM" id="SignalP"/>
    </source>
</evidence>
<keyword evidence="11" id="KW-0325">Glycoprotein</keyword>
<keyword evidence="3" id="KW-0919">Taste</keyword>
<comment type="similarity">
    <text evidence="14">Belongs to the G-protein coupled receptor 3 family. TAS1R subfamily.</text>
</comment>
<evidence type="ECO:0000256" key="14">
    <source>
        <dbReference type="ARBA" id="ARBA00038492"/>
    </source>
</evidence>
<dbReference type="PANTHER" id="PTHR24061:SF517">
    <property type="entry name" value="TASTE RECEPTOR TYPE 1 MEMBER 2"/>
    <property type="match status" value="1"/>
</dbReference>
<dbReference type="InterPro" id="IPR017978">
    <property type="entry name" value="GPCR_3_C"/>
</dbReference>
<feature type="domain" description="G-protein coupled receptors family 3 profile" evidence="20">
    <location>
        <begin position="558"/>
        <end position="816"/>
    </location>
</feature>
<evidence type="ECO:0000256" key="18">
    <source>
        <dbReference type="SAM" id="Phobius"/>
    </source>
</evidence>
<dbReference type="PROSITE" id="PS50259">
    <property type="entry name" value="G_PROTEIN_RECEP_F3_4"/>
    <property type="match status" value="1"/>
</dbReference>
<feature type="transmembrane region" description="Helical" evidence="18">
    <location>
        <begin position="592"/>
        <end position="616"/>
    </location>
</feature>
<gene>
    <name evidence="21" type="ORF">PODLI_1B030991</name>
</gene>
<sequence>MRFTGLVAACVGALVAAAASVTTPASHFHLAGDYILGGLFSLHAEAVGRPQLSPAQEVPICKKYNLKVVSYSYLQAMRYAVEEINKASALLPGVRLGYEMVDVCYLTNTIHPILYFLSNNRSLLDIETNYTQYRPRVVAVIGPDSSQAAVTAAFLLSQFLVPQITYSATTEFLGNPKVFPVAFRTIPSAEQQIAVMLQLLQHFKWNWFIVLSSDDDYGQQNLQLLRAQATRGCIAFQETIPVQGKDPHDSGNSTEEWISSIVTKISRSTAKVVIILSLELPLPTFFREVIRQEMTDIVWIAAEAWSIDPTTHGVANISSVGTIFGVAVEEVPVPGMDDFRVRGPSHPGEGGEGQAASGAATCNQECDDCLAEACSYDKSLRGTGDRINFNVYSAVYVVAHALHQLLRCSATRCDRREIYPWELLKEMHKVNFTLLRTMINFDQKGDPPNGFEVIQWQWNVPGQPFKKIASYNSLQGRLDVNEKIITWHTANNTAPQSICSEQCEAGHKKKLIGMLTCCFECVQYSFTCQECPLDMWSEPGKEECFMKQLLYIHWGDAISIILVSLSTLGLLATLWTLALFTRHSATPVVKSAGGRLCFLMIASLAAGFCSALFFVGRPTELVCFGRQTVFSLCFTTCIACITVRSFQIICVFKMAAQLPRAYDAWRKYNGQRVFVAVVLVIKVFIVALNIYFNKPAPFRTRVSDHPAILILMCNQDYRATTVFNNAFDMSLCFLCFCFAYMGKALPKSYNEAKYITLCMTGYFGSWVALFLVMSIFEGFVVIIFEAATVLSNLFSICVGYFGPKCYILFFHPERNTTAFFQDAIQSYTMRQE</sequence>
<dbReference type="SUPFAM" id="SSF53822">
    <property type="entry name" value="Periplasmic binding protein-like I"/>
    <property type="match status" value="1"/>
</dbReference>
<dbReference type="FunFam" id="3.40.50.2300:FF:000016">
    <property type="entry name" value="Taste 1 receptor member 2"/>
    <property type="match status" value="1"/>
</dbReference>
<dbReference type="InterPro" id="IPR028082">
    <property type="entry name" value="Peripla_BP_I"/>
</dbReference>
<dbReference type="Pfam" id="PF00003">
    <property type="entry name" value="7tm_3"/>
    <property type="match status" value="1"/>
</dbReference>
<dbReference type="FunFam" id="2.10.50.30:FF:000004">
    <property type="entry name" value="Taste receptor type 1 member 3-like protein"/>
    <property type="match status" value="1"/>
</dbReference>
<evidence type="ECO:0000256" key="3">
    <source>
        <dbReference type="ARBA" id="ARBA00022480"/>
    </source>
</evidence>
<evidence type="ECO:0000256" key="12">
    <source>
        <dbReference type="ARBA" id="ARBA00023224"/>
    </source>
</evidence>
<dbReference type="InterPro" id="IPR000337">
    <property type="entry name" value="GPCR_3"/>
</dbReference>
<dbReference type="InterPro" id="IPR001828">
    <property type="entry name" value="ANF_lig-bd_rcpt"/>
</dbReference>
<keyword evidence="5 18" id="KW-0812">Transmembrane</keyword>
<feature type="transmembrane region" description="Helical" evidence="18">
    <location>
        <begin position="628"/>
        <end position="652"/>
    </location>
</feature>
<keyword evidence="10 21" id="KW-0675">Receptor</keyword>
<evidence type="ECO:0000256" key="16">
    <source>
        <dbReference type="ARBA" id="ARBA00040704"/>
    </source>
</evidence>
<evidence type="ECO:0000259" key="20">
    <source>
        <dbReference type="PROSITE" id="PS50259"/>
    </source>
</evidence>
<evidence type="ECO:0000256" key="9">
    <source>
        <dbReference type="ARBA" id="ARBA00023136"/>
    </source>
</evidence>
<protein>
    <recommendedName>
        <fullName evidence="16">Taste receptor type 1 member 2</fullName>
    </recommendedName>
    <alternativeName>
        <fullName evidence="17">Sweet taste receptor T1R2</fullName>
    </alternativeName>
</protein>
<accession>A0AA35KSW9</accession>
<evidence type="ECO:0000256" key="7">
    <source>
        <dbReference type="ARBA" id="ARBA00022989"/>
    </source>
</evidence>
<feature type="transmembrane region" description="Helical" evidence="18">
    <location>
        <begin position="673"/>
        <end position="692"/>
    </location>
</feature>
<dbReference type="PANTHER" id="PTHR24061">
    <property type="entry name" value="CALCIUM-SENSING RECEPTOR-RELATED"/>
    <property type="match status" value="1"/>
</dbReference>
<feature type="transmembrane region" description="Helical" evidence="18">
    <location>
        <begin position="557"/>
        <end position="580"/>
    </location>
</feature>
<evidence type="ECO:0000313" key="21">
    <source>
        <dbReference type="EMBL" id="CAI5782998.1"/>
    </source>
</evidence>
<keyword evidence="7 18" id="KW-1133">Transmembrane helix</keyword>
<dbReference type="GO" id="GO:0033041">
    <property type="term" value="F:sweet taste receptor activity"/>
    <property type="evidence" value="ECO:0007669"/>
    <property type="project" value="TreeGrafter"/>
</dbReference>
<proteinExistence type="inferred from homology"/>
<dbReference type="PRINTS" id="PR00248">
    <property type="entry name" value="GPCRMGR"/>
</dbReference>